<dbReference type="Proteomes" id="UP000242715">
    <property type="component" value="Unassembled WGS sequence"/>
</dbReference>
<keyword evidence="3" id="KW-1185">Reference proteome</keyword>
<dbReference type="InterPro" id="IPR002156">
    <property type="entry name" value="RNaseH_domain"/>
</dbReference>
<evidence type="ECO:0000313" key="2">
    <source>
        <dbReference type="EMBL" id="GAU38338.1"/>
    </source>
</evidence>
<dbReference type="PROSITE" id="PS50879">
    <property type="entry name" value="RNASE_H_1"/>
    <property type="match status" value="1"/>
</dbReference>
<dbReference type="AlphaFoldDB" id="A0A2Z6N0H7"/>
<organism evidence="2 3">
    <name type="scientific">Trifolium subterraneum</name>
    <name type="common">Subterranean clover</name>
    <dbReference type="NCBI Taxonomy" id="3900"/>
    <lineage>
        <taxon>Eukaryota</taxon>
        <taxon>Viridiplantae</taxon>
        <taxon>Streptophyta</taxon>
        <taxon>Embryophyta</taxon>
        <taxon>Tracheophyta</taxon>
        <taxon>Spermatophyta</taxon>
        <taxon>Magnoliopsida</taxon>
        <taxon>eudicotyledons</taxon>
        <taxon>Gunneridae</taxon>
        <taxon>Pentapetalae</taxon>
        <taxon>rosids</taxon>
        <taxon>fabids</taxon>
        <taxon>Fabales</taxon>
        <taxon>Fabaceae</taxon>
        <taxon>Papilionoideae</taxon>
        <taxon>50 kb inversion clade</taxon>
        <taxon>NPAAA clade</taxon>
        <taxon>Hologalegina</taxon>
        <taxon>IRL clade</taxon>
        <taxon>Trifolieae</taxon>
        <taxon>Trifolium</taxon>
    </lineage>
</organism>
<dbReference type="InterPro" id="IPR044730">
    <property type="entry name" value="RNase_H-like_dom_plant"/>
</dbReference>
<evidence type="ECO:0000313" key="3">
    <source>
        <dbReference type="Proteomes" id="UP000242715"/>
    </source>
</evidence>
<dbReference type="InterPro" id="IPR012337">
    <property type="entry name" value="RNaseH-like_sf"/>
</dbReference>
<feature type="domain" description="RNase H type-1" evidence="1">
    <location>
        <begin position="650"/>
        <end position="779"/>
    </location>
</feature>
<dbReference type="PANTHER" id="PTHR33116">
    <property type="entry name" value="REVERSE TRANSCRIPTASE ZINC-BINDING DOMAIN-CONTAINING PROTEIN-RELATED-RELATED"/>
    <property type="match status" value="1"/>
</dbReference>
<dbReference type="EMBL" id="DF973710">
    <property type="protein sequence ID" value="GAU38338.1"/>
    <property type="molecule type" value="Genomic_DNA"/>
</dbReference>
<sequence length="813" mass="92415">MLTPTVKNTLAAPISKEEVKSVVFNMYPWKAPGPDGFPAGSYHKSWNVVGESVYRFVENVWRNPSAIAEVNQTDICLIPKVIVERLKECIASLISPFQTVFVPGRNIHKNIVVAKEMAHTMHRMKGRKGVFAIKVIMHSVTSVTTNVKWNGTRSEYFKPRRGIRQEGKWKGIKSGSNGPMISHRMFADDLLLFGEASEFQMRCVVDSLQQFYNMSGQQVSQAKTSVLFSQNVERGMRNKLLNISGFKETSNFGKYLGVSLHGRAPRRSDFQYLIDQVSKKLSMWKATHLSFAGRVALAKSVIEAVPTYAMMSTLILKACLEDIQRLQRQFIWGDTENKRRFYAIGWDRITVPKKMGGLGLRKLDIMNKACLCKLSWKVQDVSNNELWCIVLCGKYGRQSWDGTNISRATESSLWKTLRGLKPDLERYSFWRLGDGRRINAWSEAWIAEGLVLDQIVDIPNHMNGMKVFELIAAILPPKEDYSTDERISIGGNKIGFSVAGMYKNLCAIHDEDGDSVWKKAWQIKVPEHGRDNASCMRDCPRATDIWNYVIPSKDKAIFYMGDLKQWISFNINNYMRWMSSGKWCDFWAYCCYCLWQWRNKEIHEEQFVRPIRPVQYIMQLLSDYVCAASNINIVSGKNQVISMIRWNPPSDLFVKLNTDGAYKENAIVGCGGVTRGNHGEWLGGFAKCVGICSVFVAESWGVFEGLSYVHRLGFRKVVLHIDSEVVVRVIKNGSSDSSAGSSLLTQIWRLLEMDWIVEVSHTYREANNCADALANLGCSLDYDTVIFNDFPPQIRNIFDTDLMGISSPRLISL</sequence>
<dbReference type="InterPro" id="IPR036397">
    <property type="entry name" value="RNaseH_sf"/>
</dbReference>
<proteinExistence type="predicted"/>
<dbReference type="Pfam" id="PF13456">
    <property type="entry name" value="RVT_3"/>
    <property type="match status" value="1"/>
</dbReference>
<gene>
    <name evidence="2" type="ORF">TSUD_61990</name>
</gene>
<dbReference type="Gene3D" id="3.30.420.10">
    <property type="entry name" value="Ribonuclease H-like superfamily/Ribonuclease H"/>
    <property type="match status" value="1"/>
</dbReference>
<accession>A0A2Z6N0H7</accession>
<dbReference type="GO" id="GO:0003676">
    <property type="term" value="F:nucleic acid binding"/>
    <property type="evidence" value="ECO:0007669"/>
    <property type="project" value="InterPro"/>
</dbReference>
<dbReference type="SUPFAM" id="SSF53098">
    <property type="entry name" value="Ribonuclease H-like"/>
    <property type="match status" value="1"/>
</dbReference>
<dbReference type="CDD" id="cd06222">
    <property type="entry name" value="RNase_H_like"/>
    <property type="match status" value="1"/>
</dbReference>
<dbReference type="PANTHER" id="PTHR33116:SF78">
    <property type="entry name" value="OS12G0587133 PROTEIN"/>
    <property type="match status" value="1"/>
</dbReference>
<protein>
    <recommendedName>
        <fullName evidence="1">RNase H type-1 domain-containing protein</fullName>
    </recommendedName>
</protein>
<name>A0A2Z6N0H7_TRISU</name>
<dbReference type="OrthoDB" id="1419684at2759"/>
<reference evidence="3" key="1">
    <citation type="journal article" date="2017" name="Front. Plant Sci.">
        <title>Climate Clever Clovers: New Paradigm to Reduce the Environmental Footprint of Ruminants by Breeding Low Methanogenic Forages Utilizing Haplotype Variation.</title>
        <authorList>
            <person name="Kaur P."/>
            <person name="Appels R."/>
            <person name="Bayer P.E."/>
            <person name="Keeble-Gagnere G."/>
            <person name="Wang J."/>
            <person name="Hirakawa H."/>
            <person name="Shirasawa K."/>
            <person name="Vercoe P."/>
            <person name="Stefanova K."/>
            <person name="Durmic Z."/>
            <person name="Nichols P."/>
            <person name="Revell C."/>
            <person name="Isobe S.N."/>
            <person name="Edwards D."/>
            <person name="Erskine W."/>
        </authorList>
    </citation>
    <scope>NUCLEOTIDE SEQUENCE [LARGE SCALE GENOMIC DNA]</scope>
    <source>
        <strain evidence="3">cv. Daliak</strain>
    </source>
</reference>
<evidence type="ECO:0000259" key="1">
    <source>
        <dbReference type="PROSITE" id="PS50879"/>
    </source>
</evidence>
<dbReference type="GO" id="GO:0004523">
    <property type="term" value="F:RNA-DNA hybrid ribonuclease activity"/>
    <property type="evidence" value="ECO:0007669"/>
    <property type="project" value="InterPro"/>
</dbReference>